<evidence type="ECO:0000256" key="6">
    <source>
        <dbReference type="ARBA" id="ARBA00022968"/>
    </source>
</evidence>
<name>A0AAV4SPN5_CAEEX</name>
<dbReference type="EC" id="2.4.1.-" evidence="10"/>
<protein>
    <recommendedName>
        <fullName evidence="10">Hexosyltransferase</fullName>
        <ecNumber evidence="10">2.4.1.-</ecNumber>
    </recommendedName>
</protein>
<evidence type="ECO:0000256" key="5">
    <source>
        <dbReference type="ARBA" id="ARBA00022692"/>
    </source>
</evidence>
<evidence type="ECO:0000256" key="1">
    <source>
        <dbReference type="ARBA" id="ARBA00004323"/>
    </source>
</evidence>
<evidence type="ECO:0000256" key="10">
    <source>
        <dbReference type="RuleBase" id="RU363063"/>
    </source>
</evidence>
<accession>A0AAV4SPN5</accession>
<dbReference type="GO" id="GO:0000139">
    <property type="term" value="C:Golgi membrane"/>
    <property type="evidence" value="ECO:0007669"/>
    <property type="project" value="UniProtKB-SubCell"/>
</dbReference>
<evidence type="ECO:0000256" key="7">
    <source>
        <dbReference type="ARBA" id="ARBA00022989"/>
    </source>
</evidence>
<dbReference type="EMBL" id="BPLR01010041">
    <property type="protein sequence ID" value="GIY36398.1"/>
    <property type="molecule type" value="Genomic_DNA"/>
</dbReference>
<keyword evidence="5" id="KW-0812">Transmembrane</keyword>
<dbReference type="PANTHER" id="PTHR11214:SF349">
    <property type="entry name" value="BETA-1,3-GALACTOSYLTRANSFERASE BRN"/>
    <property type="match status" value="1"/>
</dbReference>
<dbReference type="GO" id="GO:0016758">
    <property type="term" value="F:hexosyltransferase activity"/>
    <property type="evidence" value="ECO:0007669"/>
    <property type="project" value="InterPro"/>
</dbReference>
<keyword evidence="6" id="KW-0735">Signal-anchor</keyword>
<dbReference type="GO" id="GO:0008194">
    <property type="term" value="F:UDP-glycosyltransferase activity"/>
    <property type="evidence" value="ECO:0007669"/>
    <property type="project" value="TreeGrafter"/>
</dbReference>
<keyword evidence="12" id="KW-1185">Reference proteome</keyword>
<organism evidence="11 12">
    <name type="scientific">Caerostris extrusa</name>
    <name type="common">Bark spider</name>
    <name type="synonym">Caerostris bankana</name>
    <dbReference type="NCBI Taxonomy" id="172846"/>
    <lineage>
        <taxon>Eukaryota</taxon>
        <taxon>Metazoa</taxon>
        <taxon>Ecdysozoa</taxon>
        <taxon>Arthropoda</taxon>
        <taxon>Chelicerata</taxon>
        <taxon>Arachnida</taxon>
        <taxon>Araneae</taxon>
        <taxon>Araneomorphae</taxon>
        <taxon>Entelegynae</taxon>
        <taxon>Araneoidea</taxon>
        <taxon>Araneidae</taxon>
        <taxon>Caerostris</taxon>
    </lineage>
</organism>
<dbReference type="Pfam" id="PF01762">
    <property type="entry name" value="Galactosyl_T"/>
    <property type="match status" value="1"/>
</dbReference>
<gene>
    <name evidence="11" type="primary">brn</name>
    <name evidence="11" type="ORF">CEXT_384921</name>
</gene>
<dbReference type="InterPro" id="IPR002659">
    <property type="entry name" value="Glyco_trans_31"/>
</dbReference>
<reference evidence="11 12" key="1">
    <citation type="submission" date="2021-06" db="EMBL/GenBank/DDBJ databases">
        <title>Caerostris extrusa draft genome.</title>
        <authorList>
            <person name="Kono N."/>
            <person name="Arakawa K."/>
        </authorList>
    </citation>
    <scope>NUCLEOTIDE SEQUENCE [LARGE SCALE GENOMIC DNA]</scope>
</reference>
<evidence type="ECO:0000256" key="8">
    <source>
        <dbReference type="ARBA" id="ARBA00023034"/>
    </source>
</evidence>
<keyword evidence="4" id="KW-0808">Transferase</keyword>
<dbReference type="GO" id="GO:0006493">
    <property type="term" value="P:protein O-linked glycosylation"/>
    <property type="evidence" value="ECO:0007669"/>
    <property type="project" value="TreeGrafter"/>
</dbReference>
<keyword evidence="9" id="KW-0472">Membrane</keyword>
<keyword evidence="3 10" id="KW-0328">Glycosyltransferase</keyword>
<evidence type="ECO:0000256" key="9">
    <source>
        <dbReference type="ARBA" id="ARBA00023136"/>
    </source>
</evidence>
<proteinExistence type="inferred from homology"/>
<evidence type="ECO:0000256" key="2">
    <source>
        <dbReference type="ARBA" id="ARBA00008661"/>
    </source>
</evidence>
<dbReference type="AlphaFoldDB" id="A0AAV4SPN5"/>
<evidence type="ECO:0000313" key="11">
    <source>
        <dbReference type="EMBL" id="GIY36398.1"/>
    </source>
</evidence>
<keyword evidence="8 10" id="KW-0333">Golgi apparatus</keyword>
<evidence type="ECO:0000256" key="3">
    <source>
        <dbReference type="ARBA" id="ARBA00022676"/>
    </source>
</evidence>
<dbReference type="Gene3D" id="3.90.550.50">
    <property type="match status" value="1"/>
</dbReference>
<dbReference type="Proteomes" id="UP001054945">
    <property type="component" value="Unassembled WGS sequence"/>
</dbReference>
<comment type="similarity">
    <text evidence="2 10">Belongs to the glycosyltransferase 31 family.</text>
</comment>
<keyword evidence="7" id="KW-1133">Transmembrane helix</keyword>
<evidence type="ECO:0000256" key="4">
    <source>
        <dbReference type="ARBA" id="ARBA00022679"/>
    </source>
</evidence>
<comment type="subcellular location">
    <subcellularLocation>
        <location evidence="1 10">Golgi apparatus membrane</location>
        <topology evidence="1 10">Single-pass type II membrane protein</topology>
    </subcellularLocation>
</comment>
<comment type="caution">
    <text evidence="11">The sequence shown here is derived from an EMBL/GenBank/DDBJ whole genome shotgun (WGS) entry which is preliminary data.</text>
</comment>
<sequence length="155" mass="18331">MGMENRFSDVIIRRIFMLGVSTDLLYQDSIDEEYARNKDLVQAEFIDSYYNNTIKTMMSFKWVVENCPKAQFIMFADDDMYVSTKNLLKFIRNPFNKRGIVAKKCGISPLHNEHFYFWRKPYSEEAYSNVIASHGFDDPDELKKVWEEQRSLGHA</sequence>
<evidence type="ECO:0000313" key="12">
    <source>
        <dbReference type="Proteomes" id="UP001054945"/>
    </source>
</evidence>
<dbReference type="PANTHER" id="PTHR11214">
    <property type="entry name" value="BETA-1,3-N-ACETYLGLUCOSAMINYLTRANSFERASE"/>
    <property type="match status" value="1"/>
</dbReference>